<dbReference type="SUPFAM" id="SSF48452">
    <property type="entry name" value="TPR-like"/>
    <property type="match status" value="1"/>
</dbReference>
<dbReference type="InterPro" id="IPR019734">
    <property type="entry name" value="TPR_rpt"/>
</dbReference>
<accession>A0A7C8IA68</accession>
<organism evidence="3 4">
    <name type="scientific">Massariosphaeria phaeospora</name>
    <dbReference type="NCBI Taxonomy" id="100035"/>
    <lineage>
        <taxon>Eukaryota</taxon>
        <taxon>Fungi</taxon>
        <taxon>Dikarya</taxon>
        <taxon>Ascomycota</taxon>
        <taxon>Pezizomycotina</taxon>
        <taxon>Dothideomycetes</taxon>
        <taxon>Pleosporomycetidae</taxon>
        <taxon>Pleosporales</taxon>
        <taxon>Pleosporales incertae sedis</taxon>
        <taxon>Massariosphaeria</taxon>
    </lineage>
</organism>
<evidence type="ECO:0000256" key="1">
    <source>
        <dbReference type="PROSITE-ProRule" id="PRU00339"/>
    </source>
</evidence>
<dbReference type="InterPro" id="IPR011990">
    <property type="entry name" value="TPR-like_helical_dom_sf"/>
</dbReference>
<proteinExistence type="predicted"/>
<protein>
    <recommendedName>
        <fullName evidence="2">DUF4470 domain-containing protein</fullName>
    </recommendedName>
</protein>
<dbReference type="Proteomes" id="UP000481861">
    <property type="component" value="Unassembled WGS sequence"/>
</dbReference>
<keyword evidence="4" id="KW-1185">Reference proteome</keyword>
<name>A0A7C8IA68_9PLEO</name>
<sequence length="842" mass="95536">MDELDTSHVMARQHALTSAQREQSVRLVVFPLFSSFEQQIRSLYPFAYFCNGNGWITENADSDDARKLGHVHFAKKAFPQALEAYLQSTELDPKDYRPLWNASAVYFELGDYQSATHYAQKALGAIDDKGSDTALKVQTRGVRSLLHLRHHDEASAMIKALGSSEEQKDLDKALQAAIHSEDAKEVAWIKNGRSARHLPYCKPGMFNIPEFYTVGHDKANSMYDYLLMRQTGPSEKIAFLFGDIGDARHLFKTLTAIDRLEVAKRTDREYHFTIIDIKPEVLARDLLFFLLLDQLASELRGSNTFLSGKVDSTLATLYYAYVSQVMPPKVYQHLQDTIVFAIDALESRTAMPSWIVLRESDHGSIIATLRSWQTEAIKKYPAYRFIQNAHKARAQSIVNRSQYGAPPEEYGSTVSKERDLETKDYGACCMLLPPSSALDEDLKKILDLPATSNDRSRRLQRYTEDTWKPNVTLVDLNYVLQGRDLLDVGHDAMEFAETLYDGCVWPGPKRTTKLYDFAKGYFLATARGISGIRDRLTIEARSGEIGRILEGIRYGHMNDRDPSYPTTYDRIHLSNIPDYVGGTLFKYIYALPLLKSKASSFACSNCLRNPHAFSSLALFDNEYTRLPDASSVEKVFKVKVTQLEEMKGTLFPKDDEDIPAPLRDMMASLMGGSGGLLTREETETWLYGLFLKIALPTHRPNWNHMELVYSPLNLSMFFRILSTLFANGYPAHWLADILVTIATNRMQTTTRPPRSCPLDIAETKKIHPLKYVDISPFTTEFRTLTGLWLGELPFGLATSVSVPPPSRIREYSIRFSDTHWQGEERNPVFALLFTELAILKLF</sequence>
<evidence type="ECO:0000259" key="2">
    <source>
        <dbReference type="Pfam" id="PF14737"/>
    </source>
</evidence>
<dbReference type="OrthoDB" id="3788392at2759"/>
<dbReference type="SMART" id="SM00028">
    <property type="entry name" value="TPR"/>
    <property type="match status" value="2"/>
</dbReference>
<comment type="caution">
    <text evidence="3">The sequence shown here is derived from an EMBL/GenBank/DDBJ whole genome shotgun (WGS) entry which is preliminary data.</text>
</comment>
<feature type="domain" description="DUF4470" evidence="2">
    <location>
        <begin position="215"/>
        <end position="296"/>
    </location>
</feature>
<dbReference type="InterPro" id="IPR027974">
    <property type="entry name" value="DUF4470"/>
</dbReference>
<dbReference type="Gene3D" id="1.25.40.10">
    <property type="entry name" value="Tetratricopeptide repeat domain"/>
    <property type="match status" value="1"/>
</dbReference>
<gene>
    <name evidence="3" type="ORF">BDV95DRAFT_619358</name>
</gene>
<reference evidence="3 4" key="1">
    <citation type="submission" date="2020-01" db="EMBL/GenBank/DDBJ databases">
        <authorList>
            <consortium name="DOE Joint Genome Institute"/>
            <person name="Haridas S."/>
            <person name="Albert R."/>
            <person name="Binder M."/>
            <person name="Bloem J."/>
            <person name="Labutti K."/>
            <person name="Salamov A."/>
            <person name="Andreopoulos B."/>
            <person name="Baker S.E."/>
            <person name="Barry K."/>
            <person name="Bills G."/>
            <person name="Bluhm B.H."/>
            <person name="Cannon C."/>
            <person name="Castanera R."/>
            <person name="Culley D.E."/>
            <person name="Daum C."/>
            <person name="Ezra D."/>
            <person name="Gonzalez J.B."/>
            <person name="Henrissat B."/>
            <person name="Kuo A."/>
            <person name="Liang C."/>
            <person name="Lipzen A."/>
            <person name="Lutzoni F."/>
            <person name="Magnuson J."/>
            <person name="Mondo S."/>
            <person name="Nolan M."/>
            <person name="Ohm R."/>
            <person name="Pangilinan J."/>
            <person name="Park H.-J.H."/>
            <person name="Ramirez L."/>
            <person name="Alfaro M."/>
            <person name="Sun H."/>
            <person name="Tritt A."/>
            <person name="Yoshinaga Y."/>
            <person name="Zwiers L.-H.L."/>
            <person name="Turgeon B.G."/>
            <person name="Goodwin S.B."/>
            <person name="Spatafora J.W."/>
            <person name="Crous P.W."/>
            <person name="Grigoriev I.V."/>
        </authorList>
    </citation>
    <scope>NUCLEOTIDE SEQUENCE [LARGE SCALE GENOMIC DNA]</scope>
    <source>
        <strain evidence="3 4">CBS 611.86</strain>
    </source>
</reference>
<evidence type="ECO:0000313" key="3">
    <source>
        <dbReference type="EMBL" id="KAF2871213.1"/>
    </source>
</evidence>
<keyword evidence="1" id="KW-0802">TPR repeat</keyword>
<feature type="repeat" description="TPR" evidence="1">
    <location>
        <begin position="62"/>
        <end position="95"/>
    </location>
</feature>
<evidence type="ECO:0000313" key="4">
    <source>
        <dbReference type="Proteomes" id="UP000481861"/>
    </source>
</evidence>
<dbReference type="PROSITE" id="PS50005">
    <property type="entry name" value="TPR"/>
    <property type="match status" value="1"/>
</dbReference>
<dbReference type="Pfam" id="PF14737">
    <property type="entry name" value="DUF4470"/>
    <property type="match status" value="1"/>
</dbReference>
<dbReference type="EMBL" id="JAADJZ010000012">
    <property type="protein sequence ID" value="KAF2871213.1"/>
    <property type="molecule type" value="Genomic_DNA"/>
</dbReference>
<dbReference type="AlphaFoldDB" id="A0A7C8IA68"/>